<feature type="region of interest" description="Disordered" evidence="1">
    <location>
        <begin position="101"/>
        <end position="120"/>
    </location>
</feature>
<sequence>MAAFHAPLGLCRQRCLVVPRRTGVRGGRHPGWLVPPTEFLDTPPAEQRGYAAAHDWTWYPRSGTTPGARSAHSAHGDEADAGRDVCGDLRDGQVIRHVHPRRGRLRTPRTARRSSTIRTGHGYRTDQRFRSSHSTSSFDTCSGWSVIST</sequence>
<evidence type="ECO:0000313" key="3">
    <source>
        <dbReference type="Proteomes" id="UP000198403"/>
    </source>
</evidence>
<evidence type="ECO:0000313" key="2">
    <source>
        <dbReference type="EMBL" id="SNR50426.1"/>
    </source>
</evidence>
<feature type="region of interest" description="Disordered" evidence="1">
    <location>
        <begin position="61"/>
        <end position="85"/>
    </location>
</feature>
<feature type="compositionally biased region" description="Basic and acidic residues" evidence="1">
    <location>
        <begin position="74"/>
        <end position="85"/>
    </location>
</feature>
<dbReference type="EMBL" id="FZNO01000010">
    <property type="protein sequence ID" value="SNR50426.1"/>
    <property type="molecule type" value="Genomic_DNA"/>
</dbReference>
<gene>
    <name evidence="2" type="ORF">SAMN06272737_11011</name>
</gene>
<dbReference type="Proteomes" id="UP000198403">
    <property type="component" value="Unassembled WGS sequence"/>
</dbReference>
<accession>A0A238WV74</accession>
<proteinExistence type="predicted"/>
<dbReference type="AlphaFoldDB" id="A0A238WV74"/>
<organism evidence="2 3">
    <name type="scientific">Blastococcus mobilis</name>
    <dbReference type="NCBI Taxonomy" id="1938746"/>
    <lineage>
        <taxon>Bacteria</taxon>
        <taxon>Bacillati</taxon>
        <taxon>Actinomycetota</taxon>
        <taxon>Actinomycetes</taxon>
        <taxon>Geodermatophilales</taxon>
        <taxon>Geodermatophilaceae</taxon>
        <taxon>Blastococcus</taxon>
    </lineage>
</organism>
<feature type="compositionally biased region" description="Basic residues" evidence="1">
    <location>
        <begin position="101"/>
        <end position="112"/>
    </location>
</feature>
<keyword evidence="3" id="KW-1185">Reference proteome</keyword>
<protein>
    <submittedName>
        <fullName evidence="2">Uncharacterized protein</fullName>
    </submittedName>
</protein>
<name>A0A238WV74_9ACTN</name>
<evidence type="ECO:0000256" key="1">
    <source>
        <dbReference type="SAM" id="MobiDB-lite"/>
    </source>
</evidence>
<reference evidence="2 3" key="1">
    <citation type="submission" date="2017-06" db="EMBL/GenBank/DDBJ databases">
        <authorList>
            <person name="Kim H.J."/>
            <person name="Triplett B.A."/>
        </authorList>
    </citation>
    <scope>NUCLEOTIDE SEQUENCE [LARGE SCALE GENOMIC DNA]</scope>
    <source>
        <strain evidence="2 3">DSM 44272</strain>
    </source>
</reference>